<reference evidence="1 2" key="1">
    <citation type="submission" date="2020-11" db="EMBL/GenBank/DDBJ databases">
        <authorList>
            <person name="Kim M.K."/>
        </authorList>
    </citation>
    <scope>NUCLEOTIDE SEQUENCE [LARGE SCALE GENOMIC DNA]</scope>
    <source>
        <strain evidence="1 2">BT683</strain>
    </source>
</reference>
<accession>A0ABS0IND9</accession>
<organism evidence="1 2">
    <name type="scientific">Hymenobacter jeongseonensis</name>
    <dbReference type="NCBI Taxonomy" id="2791027"/>
    <lineage>
        <taxon>Bacteria</taxon>
        <taxon>Pseudomonadati</taxon>
        <taxon>Bacteroidota</taxon>
        <taxon>Cytophagia</taxon>
        <taxon>Cytophagales</taxon>
        <taxon>Hymenobacteraceae</taxon>
        <taxon>Hymenobacter</taxon>
    </lineage>
</organism>
<gene>
    <name evidence="1" type="ORF">I2I05_21035</name>
</gene>
<comment type="caution">
    <text evidence="1">The sequence shown here is derived from an EMBL/GenBank/DDBJ whole genome shotgun (WGS) entry which is preliminary data.</text>
</comment>
<sequence length="89" mass="9214">MGPWPNTVPAPGRRRYPTAVGVGEAAPLAGLRLDNAPTFPVAIAPRCERFNAGVWATISAADAPAFAGPGFPTLVLALDRARGRVVPLP</sequence>
<dbReference type="RefSeq" id="WP_196284241.1">
    <property type="nucleotide sequence ID" value="NZ_JADQDQ010000021.1"/>
</dbReference>
<name>A0ABS0IND9_9BACT</name>
<dbReference type="EMBL" id="JADQDQ010000021">
    <property type="protein sequence ID" value="MBF9239890.1"/>
    <property type="molecule type" value="Genomic_DNA"/>
</dbReference>
<keyword evidence="2" id="KW-1185">Reference proteome</keyword>
<evidence type="ECO:0000313" key="2">
    <source>
        <dbReference type="Proteomes" id="UP000597617"/>
    </source>
</evidence>
<protein>
    <submittedName>
        <fullName evidence="1">Uncharacterized protein</fullName>
    </submittedName>
</protein>
<proteinExistence type="predicted"/>
<evidence type="ECO:0000313" key="1">
    <source>
        <dbReference type="EMBL" id="MBF9239890.1"/>
    </source>
</evidence>
<dbReference type="Proteomes" id="UP000597617">
    <property type="component" value="Unassembled WGS sequence"/>
</dbReference>